<dbReference type="CDD" id="cd04301">
    <property type="entry name" value="NAT_SF"/>
    <property type="match status" value="1"/>
</dbReference>
<comment type="caution">
    <text evidence="4">The sequence shown here is derived from an EMBL/GenBank/DDBJ whole genome shotgun (WGS) entry which is preliminary data.</text>
</comment>
<keyword evidence="1" id="KW-0808">Transferase</keyword>
<feature type="domain" description="N-acetyltransferase" evidence="3">
    <location>
        <begin position="18"/>
        <end position="175"/>
    </location>
</feature>
<dbReference type="PROSITE" id="PS51186">
    <property type="entry name" value="GNAT"/>
    <property type="match status" value="1"/>
</dbReference>
<protein>
    <submittedName>
        <fullName evidence="4">N-acetyltransferase</fullName>
    </submittedName>
</protein>
<dbReference type="AlphaFoldDB" id="A0AAE4ZBQ8"/>
<dbReference type="Proteomes" id="UP000702544">
    <property type="component" value="Unassembled WGS sequence"/>
</dbReference>
<organism evidence="4 5">
    <name type="scientific">Candidatus Kutchimonas denitrificans</name>
    <dbReference type="NCBI Taxonomy" id="3056748"/>
    <lineage>
        <taxon>Bacteria</taxon>
        <taxon>Pseudomonadati</taxon>
        <taxon>Gemmatimonadota</taxon>
        <taxon>Gemmatimonadia</taxon>
        <taxon>Candidatus Palauibacterales</taxon>
        <taxon>Candidatus Palauibacteraceae</taxon>
        <taxon>Candidatus Kutchimonas</taxon>
    </lineage>
</organism>
<dbReference type="PANTHER" id="PTHR43072">
    <property type="entry name" value="N-ACETYLTRANSFERASE"/>
    <property type="match status" value="1"/>
</dbReference>
<evidence type="ECO:0000259" key="3">
    <source>
        <dbReference type="PROSITE" id="PS51186"/>
    </source>
</evidence>
<sequence>MDPRDYSADETLRDGERVHIRAIVPDDKAGIVDLFNRLSPETRYFRFLGAKTCLTDAELVYLTELDFVRQAALVAELTPDGSPRIVGVARYAAPPADPLARPEVALAVDDQEQGRGIGTLLLTHLARLAAAQGITEFDAYLLAENERMLSLFRRCGFEIDGAVDGNVMRLVLTVPGSSRDR</sequence>
<dbReference type="InterPro" id="IPR016181">
    <property type="entry name" value="Acyl_CoA_acyltransferase"/>
</dbReference>
<name>A0AAE4ZBQ8_9BACT</name>
<keyword evidence="2" id="KW-0012">Acyltransferase</keyword>
<reference evidence="4 5" key="1">
    <citation type="submission" date="2020-01" db="EMBL/GenBank/DDBJ databases">
        <title>Genomes assembled from Gulf of Kutch pelagic sediment metagenomes.</title>
        <authorList>
            <person name="Chandrashekar M."/>
            <person name="Mahajan M.S."/>
            <person name="Dave K.J."/>
            <person name="Vatsa P."/>
            <person name="Nathani N.M."/>
        </authorList>
    </citation>
    <scope>NUCLEOTIDE SEQUENCE [LARGE SCALE GENOMIC DNA]</scope>
    <source>
        <strain evidence="4">KS3-K002</strain>
    </source>
</reference>
<evidence type="ECO:0000256" key="2">
    <source>
        <dbReference type="ARBA" id="ARBA00023315"/>
    </source>
</evidence>
<dbReference type="Pfam" id="PF00583">
    <property type="entry name" value="Acetyltransf_1"/>
    <property type="match status" value="1"/>
</dbReference>
<dbReference type="SUPFAM" id="SSF55729">
    <property type="entry name" value="Acyl-CoA N-acyltransferases (Nat)"/>
    <property type="match status" value="1"/>
</dbReference>
<evidence type="ECO:0000313" key="4">
    <source>
        <dbReference type="EMBL" id="NIR76387.1"/>
    </source>
</evidence>
<dbReference type="InterPro" id="IPR000182">
    <property type="entry name" value="GNAT_dom"/>
</dbReference>
<dbReference type="GO" id="GO:0016747">
    <property type="term" value="F:acyltransferase activity, transferring groups other than amino-acyl groups"/>
    <property type="evidence" value="ECO:0007669"/>
    <property type="project" value="InterPro"/>
</dbReference>
<accession>A0AAE4ZBQ8</accession>
<gene>
    <name evidence="4" type="ORF">GWO12_14950</name>
</gene>
<evidence type="ECO:0000256" key="1">
    <source>
        <dbReference type="ARBA" id="ARBA00022679"/>
    </source>
</evidence>
<proteinExistence type="predicted"/>
<dbReference type="Gene3D" id="3.40.630.30">
    <property type="match status" value="1"/>
</dbReference>
<dbReference type="EMBL" id="JAACAK010000125">
    <property type="protein sequence ID" value="NIR76387.1"/>
    <property type="molecule type" value="Genomic_DNA"/>
</dbReference>
<evidence type="ECO:0000313" key="5">
    <source>
        <dbReference type="Proteomes" id="UP000702544"/>
    </source>
</evidence>
<dbReference type="PANTHER" id="PTHR43072:SF23">
    <property type="entry name" value="UPF0039 PROTEIN C11D3.02C"/>
    <property type="match status" value="1"/>
</dbReference>